<dbReference type="Pfam" id="PF13241">
    <property type="entry name" value="NAD_binding_7"/>
    <property type="match status" value="1"/>
</dbReference>
<dbReference type="EMBL" id="LAQJ01000270">
    <property type="protein sequence ID" value="KKO18429.1"/>
    <property type="molecule type" value="Genomic_DNA"/>
</dbReference>
<name>A0A0M2UVA0_9BACT</name>
<protein>
    <recommendedName>
        <fullName evidence="2">precorrin-2 dehydrogenase</fullName>
        <ecNumber evidence="2">1.3.1.76</ecNumber>
    </recommendedName>
</protein>
<keyword evidence="9" id="KW-1185">Reference proteome</keyword>
<dbReference type="InterPro" id="IPR028281">
    <property type="entry name" value="Sirohaem_synthase_central"/>
</dbReference>
<accession>A0A0M2UVA0</accession>
<dbReference type="GO" id="GO:0004325">
    <property type="term" value="F:ferrochelatase activity"/>
    <property type="evidence" value="ECO:0007669"/>
    <property type="project" value="InterPro"/>
</dbReference>
<dbReference type="Gene3D" id="1.10.8.610">
    <property type="entry name" value="SirC, precorrin-2 dehydrogenase, C-terminal helical domain-like"/>
    <property type="match status" value="1"/>
</dbReference>
<dbReference type="SUPFAM" id="SSF51735">
    <property type="entry name" value="NAD(P)-binding Rossmann-fold domains"/>
    <property type="match status" value="1"/>
</dbReference>
<evidence type="ECO:0000313" key="9">
    <source>
        <dbReference type="Proteomes" id="UP000034954"/>
    </source>
</evidence>
<dbReference type="InterPro" id="IPR036291">
    <property type="entry name" value="NAD(P)-bd_dom_sf"/>
</dbReference>
<dbReference type="InterPro" id="IPR006367">
    <property type="entry name" value="Sirohaem_synthase_N"/>
</dbReference>
<evidence type="ECO:0000256" key="5">
    <source>
        <dbReference type="ARBA" id="ARBA00023244"/>
    </source>
</evidence>
<gene>
    <name evidence="8" type="ORF">BROFUL_02863</name>
</gene>
<organism evidence="8 9">
    <name type="scientific">Candidatus Brocadia fulgida</name>
    <dbReference type="NCBI Taxonomy" id="380242"/>
    <lineage>
        <taxon>Bacteria</taxon>
        <taxon>Pseudomonadati</taxon>
        <taxon>Planctomycetota</taxon>
        <taxon>Candidatus Brocadiia</taxon>
        <taxon>Candidatus Brocadiales</taxon>
        <taxon>Candidatus Brocadiaceae</taxon>
        <taxon>Candidatus Brocadia</taxon>
    </lineage>
</organism>
<dbReference type="Gene3D" id="3.40.50.720">
    <property type="entry name" value="NAD(P)-binding Rossmann-like Domain"/>
    <property type="match status" value="1"/>
</dbReference>
<dbReference type="NCBIfam" id="TIGR01470">
    <property type="entry name" value="cysG_Nterm"/>
    <property type="match status" value="1"/>
</dbReference>
<comment type="caution">
    <text evidence="8">The sequence shown here is derived from an EMBL/GenBank/DDBJ whole genome shotgun (WGS) entry which is preliminary data.</text>
</comment>
<dbReference type="UniPathway" id="UPA00262">
    <property type="reaction ID" value="UER00222"/>
</dbReference>
<keyword evidence="4" id="KW-0520">NAD</keyword>
<keyword evidence="5" id="KW-0627">Porphyrin biosynthesis</keyword>
<dbReference type="GO" id="GO:0043115">
    <property type="term" value="F:precorrin-2 dehydrogenase activity"/>
    <property type="evidence" value="ECO:0007669"/>
    <property type="project" value="UniProtKB-EC"/>
</dbReference>
<evidence type="ECO:0000256" key="6">
    <source>
        <dbReference type="ARBA" id="ARBA00047561"/>
    </source>
</evidence>
<feature type="domain" description="Siroheme synthase central" evidence="7">
    <location>
        <begin position="117"/>
        <end position="143"/>
    </location>
</feature>
<dbReference type="GO" id="GO:0019354">
    <property type="term" value="P:siroheme biosynthetic process"/>
    <property type="evidence" value="ECO:0007669"/>
    <property type="project" value="UniProtKB-UniPathway"/>
</dbReference>
<dbReference type="InterPro" id="IPR042518">
    <property type="entry name" value="SirC_C"/>
</dbReference>
<sequence length="213" mass="23545">MAKYYPIFLNIQDKKCVVVGGGNVAWRKVCSLKEAGAKVTVVSPDFCPELERETGVERIQQKYTTDILKGAALVVASTDDGVVNKKVYSDAMERGILVNVVDKPDLCSFIVPASIQRGDLCISISTGGASPALARNIREYLEGQFGAEYGEFTHLLSEVRQKMLLEIKDEAIRRDILQRIAGFDILEIIKRKGVSEAKRKILEIVSEKIPGDK</sequence>
<evidence type="ECO:0000259" key="7">
    <source>
        <dbReference type="Pfam" id="PF14824"/>
    </source>
</evidence>
<dbReference type="AlphaFoldDB" id="A0A0M2UVA0"/>
<dbReference type="Pfam" id="PF14824">
    <property type="entry name" value="Sirohm_synth_M"/>
    <property type="match status" value="1"/>
</dbReference>
<evidence type="ECO:0000256" key="4">
    <source>
        <dbReference type="ARBA" id="ARBA00023027"/>
    </source>
</evidence>
<comment type="catalytic activity">
    <reaction evidence="6">
        <text>precorrin-2 + NAD(+) = sirohydrochlorin + NADH + 2 H(+)</text>
        <dbReference type="Rhea" id="RHEA:15613"/>
        <dbReference type="ChEBI" id="CHEBI:15378"/>
        <dbReference type="ChEBI" id="CHEBI:57540"/>
        <dbReference type="ChEBI" id="CHEBI:57945"/>
        <dbReference type="ChEBI" id="CHEBI:58351"/>
        <dbReference type="ChEBI" id="CHEBI:58827"/>
        <dbReference type="EC" id="1.3.1.76"/>
    </reaction>
</comment>
<evidence type="ECO:0000256" key="3">
    <source>
        <dbReference type="ARBA" id="ARBA00023002"/>
    </source>
</evidence>
<dbReference type="EC" id="1.3.1.76" evidence="2"/>
<comment type="pathway">
    <text evidence="1">Porphyrin-containing compound metabolism; siroheme biosynthesis; sirohydrochlorin from precorrin-2: step 1/1.</text>
</comment>
<dbReference type="SUPFAM" id="SSF75615">
    <property type="entry name" value="Siroheme synthase middle domains-like"/>
    <property type="match status" value="1"/>
</dbReference>
<proteinExistence type="predicted"/>
<dbReference type="PANTHER" id="PTHR35330">
    <property type="entry name" value="SIROHEME BIOSYNTHESIS PROTEIN MET8"/>
    <property type="match status" value="1"/>
</dbReference>
<evidence type="ECO:0000256" key="2">
    <source>
        <dbReference type="ARBA" id="ARBA00012400"/>
    </source>
</evidence>
<reference evidence="8 9" key="1">
    <citation type="journal article" date="2013" name="BMC Microbiol.">
        <title>Identification of the type II cytochrome c maturation pathway in anammox bacteria by comparative genomics.</title>
        <authorList>
            <person name="Ferousi C."/>
            <person name="Speth D.R."/>
            <person name="Reimann J."/>
            <person name="Op den Camp H.J."/>
            <person name="Allen J.W."/>
            <person name="Keltjens J.T."/>
            <person name="Jetten M.S."/>
        </authorList>
    </citation>
    <scope>NUCLEOTIDE SEQUENCE [LARGE SCALE GENOMIC DNA]</scope>
    <source>
        <strain evidence="8">RU1</strain>
    </source>
</reference>
<evidence type="ECO:0000256" key="1">
    <source>
        <dbReference type="ARBA" id="ARBA00005010"/>
    </source>
</evidence>
<dbReference type="PANTHER" id="PTHR35330:SF1">
    <property type="entry name" value="SIROHEME BIOSYNTHESIS PROTEIN MET8"/>
    <property type="match status" value="1"/>
</dbReference>
<keyword evidence="3" id="KW-0560">Oxidoreductase</keyword>
<dbReference type="InterPro" id="IPR028161">
    <property type="entry name" value="Met8-like"/>
</dbReference>
<evidence type="ECO:0000313" key="8">
    <source>
        <dbReference type="EMBL" id="KKO18429.1"/>
    </source>
</evidence>
<dbReference type="Proteomes" id="UP000034954">
    <property type="component" value="Unassembled WGS sequence"/>
</dbReference>